<sequence length="261" mass="27232">MADASPLSWIARDFEAHCLTLARGLSGRELLLRLGCSAEDLLDVGDHGQADALRWDGDHYWDWGIAHSGEKESWAFALEPASVWASDSARLAAASRDTAVLCTSSADAMTCVAYWENGELVTAFEDMAAEKRHEGGGVDPDRLVDQMRRVGLFDPARATRLGVGLDLLYEVTGVTLTPDDVSIGLAGKLPAFDDDSDESDESDESDGADGADEPGQIAATDGAGAGGGVVIGPVGGPPTTGRWVSGGRVSHGLGGQLDSAF</sequence>
<feature type="compositionally biased region" description="Acidic residues" evidence="1">
    <location>
        <begin position="192"/>
        <end position="212"/>
    </location>
</feature>
<keyword evidence="3" id="KW-1185">Reference proteome</keyword>
<accession>A0ABW2JCY5</accession>
<feature type="region of interest" description="Disordered" evidence="1">
    <location>
        <begin position="187"/>
        <end position="261"/>
    </location>
</feature>
<dbReference type="InterPro" id="IPR045592">
    <property type="entry name" value="DUF6461"/>
</dbReference>
<gene>
    <name evidence="2" type="ORF">ACFQVC_06455</name>
</gene>
<evidence type="ECO:0000313" key="3">
    <source>
        <dbReference type="Proteomes" id="UP001596523"/>
    </source>
</evidence>
<dbReference type="Proteomes" id="UP001596523">
    <property type="component" value="Unassembled WGS sequence"/>
</dbReference>
<feature type="compositionally biased region" description="Gly residues" evidence="1">
    <location>
        <begin position="223"/>
        <end position="234"/>
    </location>
</feature>
<dbReference type="EMBL" id="JBHTCF010000002">
    <property type="protein sequence ID" value="MFC7303855.1"/>
    <property type="molecule type" value="Genomic_DNA"/>
</dbReference>
<reference evidence="3" key="1">
    <citation type="journal article" date="2019" name="Int. J. Syst. Evol. Microbiol.">
        <title>The Global Catalogue of Microorganisms (GCM) 10K type strain sequencing project: providing services to taxonomists for standard genome sequencing and annotation.</title>
        <authorList>
            <consortium name="The Broad Institute Genomics Platform"/>
            <consortium name="The Broad Institute Genome Sequencing Center for Infectious Disease"/>
            <person name="Wu L."/>
            <person name="Ma J."/>
        </authorList>
    </citation>
    <scope>NUCLEOTIDE SEQUENCE [LARGE SCALE GENOMIC DNA]</scope>
    <source>
        <strain evidence="3">SYNS20</strain>
    </source>
</reference>
<organism evidence="2 3">
    <name type="scientific">Streptomyces monticola</name>
    <dbReference type="NCBI Taxonomy" id="2666263"/>
    <lineage>
        <taxon>Bacteria</taxon>
        <taxon>Bacillati</taxon>
        <taxon>Actinomycetota</taxon>
        <taxon>Actinomycetes</taxon>
        <taxon>Kitasatosporales</taxon>
        <taxon>Streptomycetaceae</taxon>
        <taxon>Streptomyces</taxon>
    </lineage>
</organism>
<protein>
    <submittedName>
        <fullName evidence="2">DUF6461 domain-containing protein</fullName>
    </submittedName>
</protein>
<dbReference type="Pfam" id="PF20062">
    <property type="entry name" value="DUF6461"/>
    <property type="match status" value="1"/>
</dbReference>
<name>A0ABW2JCY5_9ACTN</name>
<dbReference type="RefSeq" id="WP_381827459.1">
    <property type="nucleotide sequence ID" value="NZ_JBHTCF010000002.1"/>
</dbReference>
<evidence type="ECO:0000313" key="2">
    <source>
        <dbReference type="EMBL" id="MFC7303855.1"/>
    </source>
</evidence>
<evidence type="ECO:0000256" key="1">
    <source>
        <dbReference type="SAM" id="MobiDB-lite"/>
    </source>
</evidence>
<proteinExistence type="predicted"/>
<comment type="caution">
    <text evidence="2">The sequence shown here is derived from an EMBL/GenBank/DDBJ whole genome shotgun (WGS) entry which is preliminary data.</text>
</comment>